<dbReference type="Pfam" id="PF01381">
    <property type="entry name" value="HTH_3"/>
    <property type="match status" value="1"/>
</dbReference>
<dbReference type="RefSeq" id="WP_377585797.1">
    <property type="nucleotide sequence ID" value="NZ_JBHTKA010000015.1"/>
</dbReference>
<organism evidence="3 4">
    <name type="scientific">Ohtaekwangia kribbensis</name>
    <dbReference type="NCBI Taxonomy" id="688913"/>
    <lineage>
        <taxon>Bacteria</taxon>
        <taxon>Pseudomonadati</taxon>
        <taxon>Bacteroidota</taxon>
        <taxon>Cytophagia</taxon>
        <taxon>Cytophagales</taxon>
        <taxon>Fulvivirgaceae</taxon>
        <taxon>Ohtaekwangia</taxon>
    </lineage>
</organism>
<evidence type="ECO:0000256" key="1">
    <source>
        <dbReference type="ARBA" id="ARBA00023125"/>
    </source>
</evidence>
<accession>A0ABW3KB84</accession>
<proteinExistence type="predicted"/>
<dbReference type="SMART" id="SM00530">
    <property type="entry name" value="HTH_XRE"/>
    <property type="match status" value="1"/>
</dbReference>
<dbReference type="Proteomes" id="UP001597112">
    <property type="component" value="Unassembled WGS sequence"/>
</dbReference>
<reference evidence="4" key="1">
    <citation type="journal article" date="2019" name="Int. J. Syst. Evol. Microbiol.">
        <title>The Global Catalogue of Microorganisms (GCM) 10K type strain sequencing project: providing services to taxonomists for standard genome sequencing and annotation.</title>
        <authorList>
            <consortium name="The Broad Institute Genomics Platform"/>
            <consortium name="The Broad Institute Genome Sequencing Center for Infectious Disease"/>
            <person name="Wu L."/>
            <person name="Ma J."/>
        </authorList>
    </citation>
    <scope>NUCLEOTIDE SEQUENCE [LARGE SCALE GENOMIC DNA]</scope>
    <source>
        <strain evidence="4">CCUG 58938</strain>
    </source>
</reference>
<dbReference type="Gene3D" id="1.10.260.40">
    <property type="entry name" value="lambda repressor-like DNA-binding domains"/>
    <property type="match status" value="1"/>
</dbReference>
<dbReference type="CDD" id="cd00093">
    <property type="entry name" value="HTH_XRE"/>
    <property type="match status" value="1"/>
</dbReference>
<feature type="domain" description="HTH cro/C1-type" evidence="2">
    <location>
        <begin position="5"/>
        <end position="59"/>
    </location>
</feature>
<keyword evidence="1" id="KW-0238">DNA-binding</keyword>
<protein>
    <submittedName>
        <fullName evidence="3">Helix-turn-helix transcriptional regulator</fullName>
    </submittedName>
</protein>
<dbReference type="InterPro" id="IPR010982">
    <property type="entry name" value="Lambda_DNA-bd_dom_sf"/>
</dbReference>
<dbReference type="PANTHER" id="PTHR46558">
    <property type="entry name" value="TRACRIPTIONAL REGULATORY PROTEIN-RELATED-RELATED"/>
    <property type="match status" value="1"/>
</dbReference>
<keyword evidence="4" id="KW-1185">Reference proteome</keyword>
<dbReference type="EMBL" id="JBHTKA010000015">
    <property type="protein sequence ID" value="MFD1003292.1"/>
    <property type="molecule type" value="Genomic_DNA"/>
</dbReference>
<name>A0ABW3KB84_9BACT</name>
<evidence type="ECO:0000313" key="4">
    <source>
        <dbReference type="Proteomes" id="UP001597112"/>
    </source>
</evidence>
<gene>
    <name evidence="3" type="ORF">ACFQ21_28460</name>
</gene>
<dbReference type="SUPFAM" id="SSF47413">
    <property type="entry name" value="lambda repressor-like DNA-binding domains"/>
    <property type="match status" value="1"/>
</dbReference>
<dbReference type="PANTHER" id="PTHR46558:SF4">
    <property type="entry name" value="DNA-BIDING PHAGE PROTEIN"/>
    <property type="match status" value="1"/>
</dbReference>
<dbReference type="PROSITE" id="PS50943">
    <property type="entry name" value="HTH_CROC1"/>
    <property type="match status" value="1"/>
</dbReference>
<comment type="caution">
    <text evidence="3">The sequence shown here is derived from an EMBL/GenBank/DDBJ whole genome shotgun (WGS) entry which is preliminary data.</text>
</comment>
<sequence>MENRVKKYREEAGITQEGLAQQAGVSRQSIISIEKGQYVPTTILALKISKLLKAPVEDLFVLEKKDWK</sequence>
<evidence type="ECO:0000259" key="2">
    <source>
        <dbReference type="PROSITE" id="PS50943"/>
    </source>
</evidence>
<evidence type="ECO:0000313" key="3">
    <source>
        <dbReference type="EMBL" id="MFD1003292.1"/>
    </source>
</evidence>
<dbReference type="InterPro" id="IPR001387">
    <property type="entry name" value="Cro/C1-type_HTH"/>
</dbReference>